<gene>
    <name evidence="8" type="ORF">MARGE09_P1316</name>
</gene>
<evidence type="ECO:0000256" key="1">
    <source>
        <dbReference type="ARBA" id="ARBA00004651"/>
    </source>
</evidence>
<dbReference type="Pfam" id="PF09335">
    <property type="entry name" value="VTT_dom"/>
    <property type="match status" value="1"/>
</dbReference>
<feature type="transmembrane region" description="Helical" evidence="6">
    <location>
        <begin position="48"/>
        <end position="72"/>
    </location>
</feature>
<feature type="transmembrane region" description="Helical" evidence="6">
    <location>
        <begin position="79"/>
        <end position="103"/>
    </location>
</feature>
<keyword evidence="9" id="KW-1185">Reference proteome</keyword>
<reference evidence="8 9" key="1">
    <citation type="journal article" date="2022" name="IScience">
        <title>An ultrasensitive nanofiber-based assay for enzymatic hydrolysis and deep-sea microbial degradation of cellulose.</title>
        <authorList>
            <person name="Tsudome M."/>
            <person name="Tachioka M."/>
            <person name="Miyazaki M."/>
            <person name="Uchimura K."/>
            <person name="Tsuda M."/>
            <person name="Takaki Y."/>
            <person name="Deguchi S."/>
        </authorList>
    </citation>
    <scope>NUCLEOTIDE SEQUENCE [LARGE SCALE GENOMIC DNA]</scope>
    <source>
        <strain evidence="8 9">GE09</strain>
    </source>
</reference>
<dbReference type="GO" id="GO:0005886">
    <property type="term" value="C:plasma membrane"/>
    <property type="evidence" value="ECO:0007669"/>
    <property type="project" value="UniProtKB-SubCell"/>
</dbReference>
<keyword evidence="2 6" id="KW-1003">Cell membrane</keyword>
<evidence type="ECO:0000259" key="7">
    <source>
        <dbReference type="Pfam" id="PF09335"/>
    </source>
</evidence>
<sequence length="227" mass="25014">MRSMLKVLLVISLIFAATFLVMKSMGWLSVEQVAGWLTQASKLSPLTLAVIVITLLFLDLFIAMPTLTIIILSGYFLGYPLAAIVVFVGILLSALIGYVLSFYCGERLLCVLLKNDCKRCEAIAAFNANGAAMIILARAMPILPEATACMAGISKMRFSRFMGYWLIGAVPYTLIATYAGSISSYTNPKPALLIGLALSFSLWLCWCGYFHLKRRAVKYKQRDQKAL</sequence>
<feature type="transmembrane region" description="Helical" evidence="6">
    <location>
        <begin position="191"/>
        <end position="212"/>
    </location>
</feature>
<evidence type="ECO:0000256" key="3">
    <source>
        <dbReference type="ARBA" id="ARBA00022692"/>
    </source>
</evidence>
<keyword evidence="3 6" id="KW-0812">Transmembrane</keyword>
<accession>A0AAN1WGD6</accession>
<protein>
    <recommendedName>
        <fullName evidence="6">TVP38/TMEM64 family membrane protein</fullName>
    </recommendedName>
</protein>
<feature type="transmembrane region" description="Helical" evidence="6">
    <location>
        <begin position="164"/>
        <end position="185"/>
    </location>
</feature>
<evidence type="ECO:0000256" key="4">
    <source>
        <dbReference type="ARBA" id="ARBA00022989"/>
    </source>
</evidence>
<dbReference type="Proteomes" id="UP001320119">
    <property type="component" value="Chromosome"/>
</dbReference>
<dbReference type="RefSeq" id="WP_236986591.1">
    <property type="nucleotide sequence ID" value="NZ_AP023086.1"/>
</dbReference>
<dbReference type="PANTHER" id="PTHR12677:SF59">
    <property type="entry name" value="GOLGI APPARATUS MEMBRANE PROTEIN TVP38-RELATED"/>
    <property type="match status" value="1"/>
</dbReference>
<comment type="similarity">
    <text evidence="6">Belongs to the TVP38/TMEM64 family.</text>
</comment>
<keyword evidence="5 6" id="KW-0472">Membrane</keyword>
<evidence type="ECO:0000256" key="6">
    <source>
        <dbReference type="RuleBase" id="RU366058"/>
    </source>
</evidence>
<feature type="transmembrane region" description="Helical" evidence="6">
    <location>
        <begin position="7"/>
        <end position="28"/>
    </location>
</feature>
<dbReference type="KEGG" id="marq:MARGE09_P1316"/>
<dbReference type="AlphaFoldDB" id="A0AAN1WGD6"/>
<evidence type="ECO:0000313" key="8">
    <source>
        <dbReference type="EMBL" id="BCD97116.1"/>
    </source>
</evidence>
<evidence type="ECO:0000256" key="2">
    <source>
        <dbReference type="ARBA" id="ARBA00022475"/>
    </source>
</evidence>
<feature type="domain" description="VTT" evidence="7">
    <location>
        <begin position="65"/>
        <end position="181"/>
    </location>
</feature>
<feature type="transmembrane region" description="Helical" evidence="6">
    <location>
        <begin position="123"/>
        <end position="143"/>
    </location>
</feature>
<comment type="subcellular location">
    <subcellularLocation>
        <location evidence="1 6">Cell membrane</location>
        <topology evidence="1 6">Multi-pass membrane protein</topology>
    </subcellularLocation>
</comment>
<evidence type="ECO:0000256" key="5">
    <source>
        <dbReference type="ARBA" id="ARBA00023136"/>
    </source>
</evidence>
<organism evidence="8 9">
    <name type="scientific">Marinagarivorans cellulosilyticus</name>
    <dbReference type="NCBI Taxonomy" id="2721545"/>
    <lineage>
        <taxon>Bacteria</taxon>
        <taxon>Pseudomonadati</taxon>
        <taxon>Pseudomonadota</taxon>
        <taxon>Gammaproteobacteria</taxon>
        <taxon>Cellvibrionales</taxon>
        <taxon>Cellvibrionaceae</taxon>
        <taxon>Marinagarivorans</taxon>
    </lineage>
</organism>
<proteinExistence type="inferred from homology"/>
<dbReference type="EMBL" id="AP023086">
    <property type="protein sequence ID" value="BCD97116.1"/>
    <property type="molecule type" value="Genomic_DNA"/>
</dbReference>
<name>A0AAN1WGD6_9GAMM</name>
<dbReference type="InterPro" id="IPR032816">
    <property type="entry name" value="VTT_dom"/>
</dbReference>
<evidence type="ECO:0000313" key="9">
    <source>
        <dbReference type="Proteomes" id="UP001320119"/>
    </source>
</evidence>
<dbReference type="InterPro" id="IPR015414">
    <property type="entry name" value="TMEM64"/>
</dbReference>
<dbReference type="PANTHER" id="PTHR12677">
    <property type="entry name" value="GOLGI APPARATUS MEMBRANE PROTEIN TVP38-RELATED"/>
    <property type="match status" value="1"/>
</dbReference>
<keyword evidence="4 6" id="KW-1133">Transmembrane helix</keyword>